<evidence type="ECO:0000256" key="2">
    <source>
        <dbReference type="ARBA" id="ARBA00022729"/>
    </source>
</evidence>
<dbReference type="SUPFAM" id="SSF51011">
    <property type="entry name" value="Glycosyl hydrolase domain"/>
    <property type="match status" value="1"/>
</dbReference>
<gene>
    <name evidence="11" type="ORF">PghCCS26_24430</name>
</gene>
<keyword evidence="2" id="KW-0732">Signal</keyword>
<proteinExistence type="inferred from homology"/>
<evidence type="ECO:0000313" key="11">
    <source>
        <dbReference type="EMBL" id="GMK45315.1"/>
    </source>
</evidence>
<feature type="compositionally biased region" description="Low complexity" evidence="9">
    <location>
        <begin position="491"/>
        <end position="505"/>
    </location>
</feature>
<dbReference type="InterPro" id="IPR001119">
    <property type="entry name" value="SLH_dom"/>
</dbReference>
<dbReference type="Gene3D" id="2.60.120.260">
    <property type="entry name" value="Galactose-binding domain-like"/>
    <property type="match status" value="3"/>
</dbReference>
<comment type="caution">
    <text evidence="11">The sequence shown here is derived from an EMBL/GenBank/DDBJ whole genome shotgun (WGS) entry which is preliminary data.</text>
</comment>
<evidence type="ECO:0000256" key="8">
    <source>
        <dbReference type="RuleBase" id="RU361168"/>
    </source>
</evidence>
<accession>A0ABQ6NMI1</accession>
<evidence type="ECO:0000256" key="7">
    <source>
        <dbReference type="ARBA" id="ARBA00023326"/>
    </source>
</evidence>
<dbReference type="SUPFAM" id="SSF81296">
    <property type="entry name" value="E set domains"/>
    <property type="match status" value="3"/>
</dbReference>
<dbReference type="CDD" id="cd14792">
    <property type="entry name" value="GH27"/>
    <property type="match status" value="1"/>
</dbReference>
<dbReference type="PANTHER" id="PTHR11452">
    <property type="entry name" value="ALPHA-GALACTOSIDASE/ALPHA-N-ACETYLGALACTOSAMINIDASE"/>
    <property type="match status" value="1"/>
</dbReference>
<dbReference type="Pfam" id="PF16499">
    <property type="entry name" value="Melibiase_2"/>
    <property type="match status" value="2"/>
</dbReference>
<dbReference type="Gene3D" id="2.60.40.10">
    <property type="entry name" value="Immunoglobulins"/>
    <property type="match status" value="3"/>
</dbReference>
<keyword evidence="12" id="KW-1185">Reference proteome</keyword>
<dbReference type="InterPro" id="IPR014756">
    <property type="entry name" value="Ig_E-set"/>
</dbReference>
<reference evidence="11 12" key="1">
    <citation type="submission" date="2023-05" db="EMBL/GenBank/DDBJ databases">
        <title>Draft genome of Paenibacillus sp. CCS26.</title>
        <authorList>
            <person name="Akita H."/>
            <person name="Shinto Y."/>
            <person name="Kimura Z."/>
        </authorList>
    </citation>
    <scope>NUCLEOTIDE SEQUENCE [LARGE SCALE GENOMIC DNA]</scope>
    <source>
        <strain evidence="11 12">CCS26</strain>
    </source>
</reference>
<name>A0ABQ6NMI1_9BACL</name>
<evidence type="ECO:0000256" key="5">
    <source>
        <dbReference type="ARBA" id="ARBA00023277"/>
    </source>
</evidence>
<dbReference type="EMBL" id="BTCL01000007">
    <property type="protein sequence ID" value="GMK45315.1"/>
    <property type="molecule type" value="Genomic_DNA"/>
</dbReference>
<feature type="compositionally biased region" description="Low complexity" evidence="9">
    <location>
        <begin position="513"/>
        <end position="523"/>
    </location>
</feature>
<evidence type="ECO:0000256" key="6">
    <source>
        <dbReference type="ARBA" id="ARBA00023295"/>
    </source>
</evidence>
<dbReference type="InterPro" id="IPR002241">
    <property type="entry name" value="Glyco_hydro_27"/>
</dbReference>
<dbReference type="SUPFAM" id="SSF51445">
    <property type="entry name" value="(Trans)glycosidases"/>
    <property type="match status" value="1"/>
</dbReference>
<dbReference type="PROSITE" id="PS51272">
    <property type="entry name" value="SLH"/>
    <property type="match status" value="2"/>
</dbReference>
<feature type="domain" description="SLH" evidence="10">
    <location>
        <begin position="1475"/>
        <end position="1532"/>
    </location>
</feature>
<dbReference type="EC" id="3.2.1.22" evidence="8"/>
<dbReference type="Pfam" id="PF03442">
    <property type="entry name" value="CBM_X2"/>
    <property type="match status" value="3"/>
</dbReference>
<dbReference type="InterPro" id="IPR013785">
    <property type="entry name" value="Aldolase_TIM"/>
</dbReference>
<feature type="domain" description="SLH" evidence="10">
    <location>
        <begin position="1411"/>
        <end position="1474"/>
    </location>
</feature>
<evidence type="ECO:0000313" key="12">
    <source>
        <dbReference type="Proteomes" id="UP001285921"/>
    </source>
</evidence>
<evidence type="ECO:0000256" key="1">
    <source>
        <dbReference type="ARBA" id="ARBA00009743"/>
    </source>
</evidence>
<dbReference type="RefSeq" id="WP_317980083.1">
    <property type="nucleotide sequence ID" value="NZ_BTCL01000007.1"/>
</dbReference>
<comment type="catalytic activity">
    <reaction evidence="8">
        <text>Hydrolysis of terminal, non-reducing alpha-D-galactose residues in alpha-D-galactosides, including galactose oligosaccharides, galactomannans and galactolipids.</text>
        <dbReference type="EC" id="3.2.1.22"/>
    </reaction>
</comment>
<evidence type="ECO:0000259" key="10">
    <source>
        <dbReference type="PROSITE" id="PS51272"/>
    </source>
</evidence>
<keyword evidence="8" id="KW-1015">Disulfide bond</keyword>
<keyword evidence="3 8" id="KW-0378">Hydrolase</keyword>
<dbReference type="InterPro" id="IPR013780">
    <property type="entry name" value="Glyco_hydro_b"/>
</dbReference>
<dbReference type="InterPro" id="IPR013783">
    <property type="entry name" value="Ig-like_fold"/>
</dbReference>
<evidence type="ECO:0000256" key="3">
    <source>
        <dbReference type="ARBA" id="ARBA00022801"/>
    </source>
</evidence>
<protein>
    <recommendedName>
        <fullName evidence="8">Alpha-galactosidase</fullName>
        <ecNumber evidence="8">3.2.1.22</ecNumber>
    </recommendedName>
    <alternativeName>
        <fullName evidence="8">Melibiase</fullName>
    </alternativeName>
</protein>
<dbReference type="InterPro" id="IPR041233">
    <property type="entry name" value="Melibiase_C"/>
</dbReference>
<dbReference type="Pfam" id="PF00395">
    <property type="entry name" value="SLH"/>
    <property type="match status" value="3"/>
</dbReference>
<keyword evidence="6 8" id="KW-0326">Glycosidase</keyword>
<organism evidence="11 12">
    <name type="scientific">Paenibacillus glycanilyticus</name>
    <dbReference type="NCBI Taxonomy" id="126569"/>
    <lineage>
        <taxon>Bacteria</taxon>
        <taxon>Bacillati</taxon>
        <taxon>Bacillota</taxon>
        <taxon>Bacilli</taxon>
        <taxon>Bacillales</taxon>
        <taxon>Paenibacillaceae</taxon>
        <taxon>Paenibacillus</taxon>
    </lineage>
</organism>
<dbReference type="Gene3D" id="2.60.40.1180">
    <property type="entry name" value="Golgi alpha-mannosidase II"/>
    <property type="match status" value="1"/>
</dbReference>
<comment type="similarity">
    <text evidence="1 8">Belongs to the glycosyl hydrolase 27 family.</text>
</comment>
<dbReference type="PRINTS" id="PR00740">
    <property type="entry name" value="GLHYDRLASE27"/>
</dbReference>
<dbReference type="Proteomes" id="UP001285921">
    <property type="component" value="Unassembled WGS sequence"/>
</dbReference>
<keyword evidence="5" id="KW-0119">Carbohydrate metabolism</keyword>
<dbReference type="PANTHER" id="PTHR11452:SF75">
    <property type="entry name" value="ALPHA-GALACTOSIDASE MEL1"/>
    <property type="match status" value="1"/>
</dbReference>
<keyword evidence="7" id="KW-0624">Polysaccharide degradation</keyword>
<keyword evidence="4" id="KW-0136">Cellulose degradation</keyword>
<dbReference type="InterPro" id="IPR005102">
    <property type="entry name" value="Carbo-bd_X2"/>
</dbReference>
<dbReference type="InterPro" id="IPR017853">
    <property type="entry name" value="GH"/>
</dbReference>
<feature type="region of interest" description="Disordered" evidence="9">
    <location>
        <begin position="489"/>
        <end position="523"/>
    </location>
</feature>
<evidence type="ECO:0000256" key="9">
    <source>
        <dbReference type="SAM" id="MobiDB-lite"/>
    </source>
</evidence>
<sequence length="1554" mass="165010">MSVNAKRRNRAWMGILLVVAVLAQIGFIPPRTNVAEAADNGLAQKPYMGWSSYSMQVYDGPSGNWISEDKIKLMSDTMHEKLQSHGYEYINIDAGWNGSMDEYGRPVPSTEKYPNGFENLIDYVHANGQKVGIYMIPGISPDAVQRDLPIYGAPECTIGDIAVKPYKYGDYWNLGYKIDFSNPCAQKWVDSVADLIASWGVDFVKFDSVTPGSGHNDESIDARGDVKAWSEALSKHGIWLELSWALDHNYVDYWKKYANGWRIDWDVEAYDPNIGMTQWANIARLFPGAALWWRDAGPGGWNDFDSLNVGNGETSGLTKDERQTAATLWAASAAQFYTGDDLTNLDDYGLSLYTNDEVIAVNQAGHPIHPVSMDTDQQAWYANNGDGTYTVALFNLGSKGARVGVKWSDIGLSGTGSIRDLWSHKEMGSSATGIDPLFLEPHASRLFKVTVQNGTSIVNDDDTGMKYTGEWTRNGGNELVRDAQDLSVVITDSPGSGSGTSVDTGAGTGGDSGSADGSSGSEEAAASSYAVTINDDDPAIAYANKWGHSTGRSFGDYMGDVHYGEPDGSEPELTYTFEGTGIELLSEQSTSSGKIDIYIDGNFHSTVDSYGNDQVGQHSVFSVADLPQGTHTLRAVRNAGGQYYFLFDAFKITADTLLGSPSATSFNKDAPADITIPLQLGASSFTGISNGTASLQSGTDYTVSSGVVTIKSSYLAQQASGQSAALSFKFAGGAAQTLSVAVSGTSISPVSASFDKRPGAQADLAVTLTLGDSNELTGVKNGANALTEGTDYAVDGNVVRIAKSYLASLPVGDASLSFEFSGSSPRTLSLTVLNSASPGRYVFVNNDDPGIRYTGSWNRSSGRGLGDYKDDVQWTENNDSFFTYTFQGTGIDYITEVDEGQGNVEIYIDGVSQGNVSTYEAGAHNAPQRTVYTVRGLTNGFHTIKAVKKSGKFMLLDALRVQLPDLIDVSSTDFAKNAPADVSVNLLASPDSLSGIYNGGAALVRGTDYTIEDHVLTIKQQYLAAQPVGTTKLTLRFRGDYGDDAHASAAEGAAFSYTFKGTGIELLSPVGPKQGEMEVYVDGELKKTVNAYADSRDSQVSLYSVSGLTAGSHTIRVVKKSGELMLADALRFTAAEASVPPVSGGGGNATPPVEPAAPKVIRTTQPDGTVRDELTLAATEVKALIDARKASGASALKLVVPDSKGQAAETAVKLDAEAVKQLAASGLDLDIDVSGAKIHVPNAVLKNVNTEVHFVISPVNEKKAQLERRANLSTVVSAAVKDSKITVIGIPADIDTNLPEGETTLVLPLPAGDWSSEALSHIGVFIEHSDGTVEYKQGTVVDVEGGKGIQFKNSKFSTFALVKLGEASGSAPAAYMNGFEGNLFKPEKAITRAELATILSRIAQDANTGEDSRAYSDVKQGYWAADAIRKATAAGLMNGYTDGTFRPEKAITRAEMAQLAVRLAGGGSKLGAGFADTTGHWSEQAVKAAEGAGYIKGYADGTFRPDRTLSRAEAVVVINRSLGITPSGSGASSWKDVPASYWAYGDIEAASIQK</sequence>
<evidence type="ECO:0000256" key="4">
    <source>
        <dbReference type="ARBA" id="ARBA00023001"/>
    </source>
</evidence>
<dbReference type="Pfam" id="PF17801">
    <property type="entry name" value="Melibiase_C"/>
    <property type="match status" value="1"/>
</dbReference>
<dbReference type="Gene3D" id="3.20.20.70">
    <property type="entry name" value="Aldolase class I"/>
    <property type="match status" value="1"/>
</dbReference>